<feature type="domain" description="Importin N-terminal" evidence="9">
    <location>
        <begin position="29"/>
        <end position="111"/>
    </location>
</feature>
<dbReference type="AlphaFoldDB" id="A0A9W8EJ67"/>
<dbReference type="Pfam" id="PF13513">
    <property type="entry name" value="HEAT_EZ"/>
    <property type="match status" value="2"/>
</dbReference>
<dbReference type="SUPFAM" id="SSF48371">
    <property type="entry name" value="ARM repeat"/>
    <property type="match status" value="1"/>
</dbReference>
<evidence type="ECO:0000313" key="11">
    <source>
        <dbReference type="Proteomes" id="UP001150907"/>
    </source>
</evidence>
<dbReference type="GO" id="GO:0006606">
    <property type="term" value="P:protein import into nucleus"/>
    <property type="evidence" value="ECO:0007669"/>
    <property type="project" value="InterPro"/>
</dbReference>
<reference evidence="10" key="1">
    <citation type="submission" date="2022-07" db="EMBL/GenBank/DDBJ databases">
        <title>Phylogenomic reconstructions and comparative analyses of Kickxellomycotina fungi.</title>
        <authorList>
            <person name="Reynolds N.K."/>
            <person name="Stajich J.E."/>
            <person name="Barry K."/>
            <person name="Grigoriev I.V."/>
            <person name="Crous P."/>
            <person name="Smith M.E."/>
        </authorList>
    </citation>
    <scope>NUCLEOTIDE SEQUENCE</scope>
    <source>
        <strain evidence="10">IMI 214461</strain>
    </source>
</reference>
<dbReference type="Pfam" id="PF18829">
    <property type="entry name" value="Importin_rep_6"/>
    <property type="match status" value="1"/>
</dbReference>
<evidence type="ECO:0000256" key="4">
    <source>
        <dbReference type="ARBA" id="ARBA00022490"/>
    </source>
</evidence>
<dbReference type="InterPro" id="IPR016024">
    <property type="entry name" value="ARM-type_fold"/>
</dbReference>
<evidence type="ECO:0000256" key="6">
    <source>
        <dbReference type="ARBA" id="ARBA00022927"/>
    </source>
</evidence>
<dbReference type="Proteomes" id="UP001150907">
    <property type="component" value="Unassembled WGS sequence"/>
</dbReference>
<dbReference type="InterPro" id="IPR040122">
    <property type="entry name" value="Importin_beta"/>
</dbReference>
<gene>
    <name evidence="10" type="primary">PSE1</name>
    <name evidence="10" type="ORF">H4R26_001590</name>
</gene>
<keyword evidence="5" id="KW-0677">Repeat</keyword>
<evidence type="ECO:0000256" key="2">
    <source>
        <dbReference type="ARBA" id="ARBA00004496"/>
    </source>
</evidence>
<dbReference type="PANTHER" id="PTHR10527">
    <property type="entry name" value="IMPORTIN BETA"/>
    <property type="match status" value="1"/>
</dbReference>
<evidence type="ECO:0000256" key="8">
    <source>
        <dbReference type="PROSITE-ProRule" id="PRU00103"/>
    </source>
</evidence>
<comment type="subcellular location">
    <subcellularLocation>
        <location evidence="2">Cytoplasm</location>
    </subcellularLocation>
    <subcellularLocation>
        <location evidence="1">Nucleus</location>
    </subcellularLocation>
</comment>
<dbReference type="Pfam" id="PF25780">
    <property type="entry name" value="TPR_IPO5"/>
    <property type="match status" value="1"/>
</dbReference>
<comment type="caution">
    <text evidence="10">The sequence shown here is derived from an EMBL/GenBank/DDBJ whole genome shotgun (WGS) entry which is preliminary data.</text>
</comment>
<evidence type="ECO:0000256" key="5">
    <source>
        <dbReference type="ARBA" id="ARBA00022737"/>
    </source>
</evidence>
<evidence type="ECO:0000256" key="7">
    <source>
        <dbReference type="ARBA" id="ARBA00023242"/>
    </source>
</evidence>
<feature type="repeat" description="HEAT" evidence="8">
    <location>
        <begin position="407"/>
        <end position="445"/>
    </location>
</feature>
<dbReference type="PROSITE" id="PS50077">
    <property type="entry name" value="HEAT_REPEAT"/>
    <property type="match status" value="1"/>
</dbReference>
<keyword evidence="7" id="KW-0539">Nucleus</keyword>
<dbReference type="Pfam" id="PF18808">
    <property type="entry name" value="Importin_rep_4"/>
    <property type="match status" value="1"/>
</dbReference>
<dbReference type="InterPro" id="IPR021133">
    <property type="entry name" value="HEAT_type_2"/>
</dbReference>
<evidence type="ECO:0000313" key="10">
    <source>
        <dbReference type="EMBL" id="KAJ2006091.1"/>
    </source>
</evidence>
<dbReference type="InterPro" id="IPR041389">
    <property type="entry name" value="Importin_rep_6"/>
</dbReference>
<keyword evidence="3" id="KW-0813">Transport</keyword>
<keyword evidence="11" id="KW-1185">Reference proteome</keyword>
<dbReference type="InterPro" id="IPR011989">
    <property type="entry name" value="ARM-like"/>
</dbReference>
<organism evidence="10 11">
    <name type="scientific">Coemansia thaxteri</name>
    <dbReference type="NCBI Taxonomy" id="2663907"/>
    <lineage>
        <taxon>Eukaryota</taxon>
        <taxon>Fungi</taxon>
        <taxon>Fungi incertae sedis</taxon>
        <taxon>Zoopagomycota</taxon>
        <taxon>Kickxellomycotina</taxon>
        <taxon>Kickxellomycetes</taxon>
        <taxon>Kickxellales</taxon>
        <taxon>Kickxellaceae</taxon>
        <taxon>Coemansia</taxon>
    </lineage>
</organism>
<name>A0A9W8EJ67_9FUNG</name>
<dbReference type="EMBL" id="JANBQF010000073">
    <property type="protein sequence ID" value="KAJ2006091.1"/>
    <property type="molecule type" value="Genomic_DNA"/>
</dbReference>
<dbReference type="GO" id="GO:0031267">
    <property type="term" value="F:small GTPase binding"/>
    <property type="evidence" value="ECO:0007669"/>
    <property type="project" value="InterPro"/>
</dbReference>
<evidence type="ECO:0000259" key="9">
    <source>
        <dbReference type="PROSITE" id="PS50166"/>
    </source>
</evidence>
<dbReference type="InterPro" id="IPR001494">
    <property type="entry name" value="Importin-beta_N"/>
</dbReference>
<sequence length="1100" mass="118638">MGSIEQAAALLKGLMGKLMSSDNDERTHAEHSLKAEWVATQPQTLLASLAFLVHQDTDASARAFAAVLLRRIAFQNSPNAEFKEDERTVWSVVGPNVHQAVKGELLAALKDETDKGARHKLCDTISEVNNNVGDNEWPEVLPVLYACAQDSNAQLRESAYRIFTSCPYLLTAGQSAEAISTAFIGALQDSEAVVRLAALKAAVAYILDASEKQKQTAAAMMPQMLSVLEPLLRDSDEGGLVEALSALTEAAEEAPKLFRAVLGNLIVFATEIGKNEALDSTTRQTALEVLVTLAEAAPGMCRKNAQFSQSIVPVCMQMMSSIEDDEEWYTADTLEEGDNEENHVYGEQTLDRLAIALGGKQLLPIAFNFIPQMLASADWRQRHAAVMAVSSIGEGCYKIMRGELQKILEMLAPFFKDPHARVRYAVCNCMGQMATDFAPELQEKHHAVVLAGLIPVMDEAATPRVQAHAAAAMVNFAEEATKLVLEPYLDPLLQRLLAMLNSPKRYVQEQAITTIATIAGNAQAKFGKYYGTIMPMLLSVLAQATDSEHRLLRGKAMECATFIAMAVGKDVFAPDIPRFVELLTAAQHAVVDADDPQASYLQAAWARLCGVMGADFAPLLSVVMPALLVAARLQPEVTVLSADEDAEESYAAEDGWEFSSIGGQQVGIKTTTLEEKCTAVELLSSYARDLGAGFQPYALEVLEVVVPLFKFYFHEGVRAAAAAAVPAVLQTVAAGGSAPALQQAWAAISERYVAVLGSEEDDTFTMQLFASFAEAVETVGPQALAAPQLQAFAAACVEQMTKYHTRMKEREAARAADELDDDDEEQLAEDELVEGLAVDEVAKALHAVFRSHGAAFVDDFRSILPVALKFLHERDPAARQWAICVFDDLVEFAGASSDQYASEFLGPIATALAERAAPDLRQAAAYGVGVMAQFGGDAYADFVARVALPVLLAEVQRSDARAQENVYATENAVAAIAKVLRFAASRVADAQRVLCAWFAALPVCNDEDEAPAAYEFLLHVLREQPDAVLGPGNSDAQALRHLVKVVAEALAACNFAPELAQALVSVVQSTLAAFDDAAKAALWAEIPREQQDALQTKGFF</sequence>
<dbReference type="Gene3D" id="1.25.10.10">
    <property type="entry name" value="Leucine-rich Repeat Variant"/>
    <property type="match status" value="1"/>
</dbReference>
<dbReference type="PROSITE" id="PS50166">
    <property type="entry name" value="IMPORTIN_B_NT"/>
    <property type="match status" value="1"/>
</dbReference>
<dbReference type="GO" id="GO:0005737">
    <property type="term" value="C:cytoplasm"/>
    <property type="evidence" value="ECO:0007669"/>
    <property type="project" value="UniProtKB-SubCell"/>
</dbReference>
<evidence type="ECO:0000256" key="3">
    <source>
        <dbReference type="ARBA" id="ARBA00022448"/>
    </source>
</evidence>
<dbReference type="GO" id="GO:0005634">
    <property type="term" value="C:nucleus"/>
    <property type="evidence" value="ECO:0007669"/>
    <property type="project" value="UniProtKB-SubCell"/>
</dbReference>
<protein>
    <submittedName>
        <fullName evidence="10">Importin subunit beta-3</fullName>
    </submittedName>
</protein>
<evidence type="ECO:0000256" key="1">
    <source>
        <dbReference type="ARBA" id="ARBA00004123"/>
    </source>
</evidence>
<dbReference type="OrthoDB" id="543373at2759"/>
<accession>A0A9W8EJ67</accession>
<proteinExistence type="predicted"/>
<keyword evidence="4" id="KW-0963">Cytoplasm</keyword>
<keyword evidence="6" id="KW-0653">Protein transport</keyword>
<dbReference type="InterPro" id="IPR057672">
    <property type="entry name" value="TPR_IPO4/5"/>
</dbReference>
<dbReference type="InterPro" id="IPR034085">
    <property type="entry name" value="TOG"/>
</dbReference>
<dbReference type="SMART" id="SM01349">
    <property type="entry name" value="TOG"/>
    <property type="match status" value="1"/>
</dbReference>
<dbReference type="InterPro" id="IPR041653">
    <property type="entry name" value="Importin_rep_4"/>
</dbReference>